<accession>A0A0L6TX19</accession>
<sequence>MPKSIGTGDFKRSSKVSPGDNRNISCLHHGEQATACPIMQQTTIYHCPQDGFACKPMRRINSAHFLF</sequence>
<dbReference type="EMBL" id="LGYO01000049">
    <property type="protein sequence ID" value="KNZ40622.1"/>
    <property type="molecule type" value="Genomic_DNA"/>
</dbReference>
<keyword evidence="3" id="KW-1185">Reference proteome</keyword>
<gene>
    <name evidence="2" type="ORF">AKG39_16505</name>
</gene>
<dbReference type="AlphaFoldDB" id="A0A0L6TX19"/>
<comment type="caution">
    <text evidence="2">The sequence shown here is derived from an EMBL/GenBank/DDBJ whole genome shotgun (WGS) entry which is preliminary data.</text>
</comment>
<name>A0A0L6TX19_9FIRM</name>
<evidence type="ECO:0000313" key="3">
    <source>
        <dbReference type="Proteomes" id="UP000036873"/>
    </source>
</evidence>
<protein>
    <submittedName>
        <fullName evidence="2">Uncharacterized protein</fullName>
    </submittedName>
</protein>
<evidence type="ECO:0000313" key="2">
    <source>
        <dbReference type="EMBL" id="KNZ40622.1"/>
    </source>
</evidence>
<organism evidence="2 3">
    <name type="scientific">Acetobacterium bakii</name>
    <dbReference type="NCBI Taxonomy" id="52689"/>
    <lineage>
        <taxon>Bacteria</taxon>
        <taxon>Bacillati</taxon>
        <taxon>Bacillota</taxon>
        <taxon>Clostridia</taxon>
        <taxon>Eubacteriales</taxon>
        <taxon>Eubacteriaceae</taxon>
        <taxon>Acetobacterium</taxon>
    </lineage>
</organism>
<dbReference type="Proteomes" id="UP000036873">
    <property type="component" value="Unassembled WGS sequence"/>
</dbReference>
<dbReference type="RefSeq" id="WP_050741502.1">
    <property type="nucleotide sequence ID" value="NZ_LGYO01000049.1"/>
</dbReference>
<evidence type="ECO:0000256" key="1">
    <source>
        <dbReference type="SAM" id="MobiDB-lite"/>
    </source>
</evidence>
<proteinExistence type="predicted"/>
<feature type="region of interest" description="Disordered" evidence="1">
    <location>
        <begin position="1"/>
        <end position="23"/>
    </location>
</feature>
<reference evidence="3" key="1">
    <citation type="submission" date="2015-07" db="EMBL/GenBank/DDBJ databases">
        <title>Draft genome sequence of Acetobacterium bakii DSM 8293, a potential psychrophilic chemical producer through syngas fermentation.</title>
        <authorList>
            <person name="Song Y."/>
            <person name="Hwang S."/>
            <person name="Cho B.-K."/>
        </authorList>
    </citation>
    <scope>NUCLEOTIDE SEQUENCE [LARGE SCALE GENOMIC DNA]</scope>
    <source>
        <strain evidence="3">DSM 8239</strain>
    </source>
</reference>